<comment type="caution">
    <text evidence="4">The sequence shown here is derived from an EMBL/GenBank/DDBJ whole genome shotgun (WGS) entry which is preliminary data.</text>
</comment>
<organism evidence="4 5">
    <name type="scientific">Penicillium subrubescens</name>
    <dbReference type="NCBI Taxonomy" id="1316194"/>
    <lineage>
        <taxon>Eukaryota</taxon>
        <taxon>Fungi</taxon>
        <taxon>Dikarya</taxon>
        <taxon>Ascomycota</taxon>
        <taxon>Pezizomycotina</taxon>
        <taxon>Eurotiomycetes</taxon>
        <taxon>Eurotiomycetidae</taxon>
        <taxon>Eurotiales</taxon>
        <taxon>Aspergillaceae</taxon>
        <taxon>Penicillium</taxon>
    </lineage>
</organism>
<dbReference type="Pfam" id="PF24883">
    <property type="entry name" value="NPHP3_N"/>
    <property type="match status" value="1"/>
</dbReference>
<dbReference type="EMBL" id="MNBE01000723">
    <property type="protein sequence ID" value="OKO93979.1"/>
    <property type="molecule type" value="Genomic_DNA"/>
</dbReference>
<dbReference type="PANTHER" id="PTHR10039:SF16">
    <property type="entry name" value="GPI INOSITOL-DEACYLASE"/>
    <property type="match status" value="1"/>
</dbReference>
<protein>
    <recommendedName>
        <fullName evidence="3">Nephrocystin 3-like N-terminal domain-containing protein</fullName>
    </recommendedName>
</protein>
<accession>A0A1Q5T142</accession>
<evidence type="ECO:0000256" key="2">
    <source>
        <dbReference type="PROSITE-ProRule" id="PRU00023"/>
    </source>
</evidence>
<dbReference type="PROSITE" id="PS50088">
    <property type="entry name" value="ANK_REPEAT"/>
    <property type="match status" value="1"/>
</dbReference>
<feature type="repeat" description="ANK" evidence="2">
    <location>
        <begin position="418"/>
        <end position="450"/>
    </location>
</feature>
<dbReference type="AlphaFoldDB" id="A0A1Q5T142"/>
<keyword evidence="5" id="KW-1185">Reference proteome</keyword>
<dbReference type="InterPro" id="IPR002110">
    <property type="entry name" value="Ankyrin_rpt"/>
</dbReference>
<dbReference type="SUPFAM" id="SSF48403">
    <property type="entry name" value="Ankyrin repeat"/>
    <property type="match status" value="1"/>
</dbReference>
<sequence length="589" mass="65721">MASISGSGVTGCVSGHEYPRNKNPVLIPGSLCWQDFSGKHTSVVPESSPLLEEYEKALESQLDHFESVYLIVDALDECRSDDAADFQLDTKSRLLQALGSLGDKIHLLVTSRDESLRTVGLDMDVSFKVMKVTATDGDITAYVEGRIASNTPFRELTGRYPKLKTEVKEAIVAKAAGMFLPAKLYMDFLASKAVTSRKFHVLQALRSLPSFHDKTFEEAYRDAYTGILKGIWEQSPYDVELARKVLSWVVFTKDPQNLTIDIVKQALLLEDEIDEAGTDTDVTDDEFDEIPEEKLLSVCRGLLTVDHHSRTLRFVHYTAEIYFSKPAVQNVDFPNAHEQIAQACLSCILSSTPRGAGCYALDRYASLHWGHHARIVEEIVQPKIQKLFEDEEKMRNSFQAVVAPLPRDWRSKGQAVNSGIKPLHVAAYFGLRSIATTLLERSEDIESKDFRGWDPMRWAIFGKSDALVALLFDHKANLLLEDYEGLPTMFWAVDSREAKQIVSNIVMNGDVRFSLGEISTVRSGQSFATALPSPVLPKTSQSVIKFLLSNLPEVDLDVRSPVDGQTLLSVVAGNWHGTLSRFSLKVERT</sequence>
<dbReference type="Proteomes" id="UP000186955">
    <property type="component" value="Unassembled WGS sequence"/>
</dbReference>
<evidence type="ECO:0000256" key="1">
    <source>
        <dbReference type="ARBA" id="ARBA00022737"/>
    </source>
</evidence>
<dbReference type="InterPro" id="IPR036770">
    <property type="entry name" value="Ankyrin_rpt-contain_sf"/>
</dbReference>
<dbReference type="PANTHER" id="PTHR10039">
    <property type="entry name" value="AMELOGENIN"/>
    <property type="match status" value="1"/>
</dbReference>
<evidence type="ECO:0000313" key="4">
    <source>
        <dbReference type="EMBL" id="OKO93979.1"/>
    </source>
</evidence>
<dbReference type="Gene3D" id="1.25.40.20">
    <property type="entry name" value="Ankyrin repeat-containing domain"/>
    <property type="match status" value="1"/>
</dbReference>
<dbReference type="STRING" id="1316194.A0A1Q5T142"/>
<reference evidence="4 5" key="1">
    <citation type="submission" date="2016-10" db="EMBL/GenBank/DDBJ databases">
        <title>Genome sequence of the ascomycete fungus Penicillium subrubescens.</title>
        <authorList>
            <person name="De Vries R.P."/>
            <person name="Peng M."/>
            <person name="Dilokpimol A."/>
            <person name="Hilden K."/>
            <person name="Makela M.R."/>
            <person name="Grigoriev I."/>
            <person name="Riley R."/>
            <person name="Granchi Z."/>
        </authorList>
    </citation>
    <scope>NUCLEOTIDE SEQUENCE [LARGE SCALE GENOMIC DNA]</scope>
    <source>
        <strain evidence="4 5">CBS 132785</strain>
    </source>
</reference>
<evidence type="ECO:0000313" key="5">
    <source>
        <dbReference type="Proteomes" id="UP000186955"/>
    </source>
</evidence>
<keyword evidence="1" id="KW-0677">Repeat</keyword>
<name>A0A1Q5T142_9EURO</name>
<evidence type="ECO:0000259" key="3">
    <source>
        <dbReference type="Pfam" id="PF24883"/>
    </source>
</evidence>
<gene>
    <name evidence="4" type="ORF">PENSUB_12258</name>
</gene>
<proteinExistence type="predicted"/>
<keyword evidence="2" id="KW-0040">ANK repeat</keyword>
<dbReference type="PROSITE" id="PS50297">
    <property type="entry name" value="ANK_REP_REGION"/>
    <property type="match status" value="1"/>
</dbReference>
<feature type="domain" description="Nephrocystin 3-like N-terminal" evidence="3">
    <location>
        <begin position="45"/>
        <end position="112"/>
    </location>
</feature>
<dbReference type="InterPro" id="IPR056884">
    <property type="entry name" value="NPHP3-like_N"/>
</dbReference>